<organism evidence="1 2">
    <name type="scientific">Roseovarius albus</name>
    <dbReference type="NCBI Taxonomy" id="1247867"/>
    <lineage>
        <taxon>Bacteria</taxon>
        <taxon>Pseudomonadati</taxon>
        <taxon>Pseudomonadota</taxon>
        <taxon>Alphaproteobacteria</taxon>
        <taxon>Rhodobacterales</taxon>
        <taxon>Roseobacteraceae</taxon>
        <taxon>Roseovarius</taxon>
    </lineage>
</organism>
<dbReference type="EMBL" id="FWFX01000002">
    <property type="protein sequence ID" value="SLN20496.1"/>
    <property type="molecule type" value="Genomic_DNA"/>
</dbReference>
<dbReference type="Proteomes" id="UP000193061">
    <property type="component" value="Unassembled WGS sequence"/>
</dbReference>
<gene>
    <name evidence="1" type="ORF">ROA7450_00696</name>
</gene>
<reference evidence="1 2" key="1">
    <citation type="submission" date="2017-03" db="EMBL/GenBank/DDBJ databases">
        <authorList>
            <person name="Afonso C.L."/>
            <person name="Miller P.J."/>
            <person name="Scott M.A."/>
            <person name="Spackman E."/>
            <person name="Goraichik I."/>
            <person name="Dimitrov K.M."/>
            <person name="Suarez D.L."/>
            <person name="Swayne D.E."/>
        </authorList>
    </citation>
    <scope>NUCLEOTIDE SEQUENCE [LARGE SCALE GENOMIC DNA]</scope>
    <source>
        <strain evidence="1 2">CECT 7450</strain>
    </source>
</reference>
<keyword evidence="2" id="KW-1185">Reference proteome</keyword>
<evidence type="ECO:0000313" key="2">
    <source>
        <dbReference type="Proteomes" id="UP000193061"/>
    </source>
</evidence>
<dbReference type="RefSeq" id="WP_143534345.1">
    <property type="nucleotide sequence ID" value="NZ_FWFX01000002.1"/>
</dbReference>
<sequence>MKAKLIIAGATWFCATTTSAEMITERMEWQQIVSAAHAECALEWQAVANNPLPENQYDILRWELEHASDASIGWDTSKPWPRSPKHYRDIAFATVMAADAALVLSLQALSVEYGKTQKVSEYTFQFVRAYQARRAFQECLKLTPNEYIELREDEDGPHIDTRRCMAEVNAGIDTVLKRTATFGVPVSQNEFKRQVLDVMLNCDLPN</sequence>
<accession>A0A1X6YGW1</accession>
<name>A0A1X6YGW1_9RHOB</name>
<proteinExistence type="predicted"/>
<protein>
    <submittedName>
        <fullName evidence="1">Uncharacterized protein</fullName>
    </submittedName>
</protein>
<dbReference type="AlphaFoldDB" id="A0A1X6YGW1"/>
<evidence type="ECO:0000313" key="1">
    <source>
        <dbReference type="EMBL" id="SLN20496.1"/>
    </source>
</evidence>